<evidence type="ECO:0000256" key="1">
    <source>
        <dbReference type="ARBA" id="ARBA00022723"/>
    </source>
</evidence>
<proteinExistence type="predicted"/>
<organism evidence="5">
    <name type="scientific">Gongylonema pulchrum</name>
    <dbReference type="NCBI Taxonomy" id="637853"/>
    <lineage>
        <taxon>Eukaryota</taxon>
        <taxon>Metazoa</taxon>
        <taxon>Ecdysozoa</taxon>
        <taxon>Nematoda</taxon>
        <taxon>Chromadorea</taxon>
        <taxon>Rhabditida</taxon>
        <taxon>Spirurina</taxon>
        <taxon>Spiruromorpha</taxon>
        <taxon>Spiruroidea</taxon>
        <taxon>Gongylonematidae</taxon>
        <taxon>Gongylonema</taxon>
    </lineage>
</organism>
<reference evidence="3 4" key="2">
    <citation type="submission" date="2018-11" db="EMBL/GenBank/DDBJ databases">
        <authorList>
            <consortium name="Pathogen Informatics"/>
        </authorList>
    </citation>
    <scope>NUCLEOTIDE SEQUENCE [LARGE SCALE GENOMIC DNA]</scope>
</reference>
<name>A0A183E4B8_9BILA</name>
<dbReference type="WBParaSite" id="GPUH_0001583101-mRNA-1">
    <property type="protein sequence ID" value="GPUH_0001583101-mRNA-1"/>
    <property type="gene ID" value="GPUH_0001583101"/>
</dbReference>
<keyword evidence="4" id="KW-1185">Reference proteome</keyword>
<protein>
    <submittedName>
        <fullName evidence="5">Radical SAM protein</fullName>
    </submittedName>
</protein>
<evidence type="ECO:0000313" key="5">
    <source>
        <dbReference type="WBParaSite" id="GPUH_0001583101-mRNA-1"/>
    </source>
</evidence>
<dbReference type="GO" id="GO:0006355">
    <property type="term" value="P:regulation of DNA-templated transcription"/>
    <property type="evidence" value="ECO:0007669"/>
    <property type="project" value="TreeGrafter"/>
</dbReference>
<dbReference type="PANTHER" id="PTHR10694:SF33">
    <property type="entry name" value="LYSINE-SPECIFIC DEMETHYLASE 5"/>
    <property type="match status" value="1"/>
</dbReference>
<keyword evidence="1" id="KW-0479">Metal-binding</keyword>
<dbReference type="GO" id="GO:0034647">
    <property type="term" value="F:histone H3K4me/H3K4me2/H3K4me3 demethylase activity"/>
    <property type="evidence" value="ECO:0007669"/>
    <property type="project" value="TreeGrafter"/>
</dbReference>
<evidence type="ECO:0000256" key="2">
    <source>
        <dbReference type="ARBA" id="ARBA00023004"/>
    </source>
</evidence>
<keyword evidence="2" id="KW-0408">Iron</keyword>
<reference evidence="5" key="1">
    <citation type="submission" date="2016-06" db="UniProtKB">
        <authorList>
            <consortium name="WormBaseParasite"/>
        </authorList>
    </citation>
    <scope>IDENTIFICATION</scope>
</reference>
<dbReference type="Gene3D" id="2.60.120.650">
    <property type="entry name" value="Cupin"/>
    <property type="match status" value="1"/>
</dbReference>
<dbReference type="OrthoDB" id="1678912at2759"/>
<dbReference type="Proteomes" id="UP000271098">
    <property type="component" value="Unassembled WGS sequence"/>
</dbReference>
<dbReference type="GO" id="GO:0005634">
    <property type="term" value="C:nucleus"/>
    <property type="evidence" value="ECO:0007669"/>
    <property type="project" value="TreeGrafter"/>
</dbReference>
<dbReference type="EMBL" id="UYRT01082938">
    <property type="protein sequence ID" value="VDN26713.1"/>
    <property type="molecule type" value="Genomic_DNA"/>
</dbReference>
<gene>
    <name evidence="3" type="ORF">GPUH_LOCUS15809</name>
</gene>
<dbReference type="AlphaFoldDB" id="A0A183E4B8"/>
<evidence type="ECO:0000313" key="4">
    <source>
        <dbReference type="Proteomes" id="UP000271098"/>
    </source>
</evidence>
<dbReference type="GO" id="GO:0046872">
    <property type="term" value="F:metal ion binding"/>
    <property type="evidence" value="ECO:0007669"/>
    <property type="project" value="UniProtKB-KW"/>
</dbReference>
<dbReference type="PANTHER" id="PTHR10694">
    <property type="entry name" value="LYSINE-SPECIFIC DEMETHYLASE"/>
    <property type="match status" value="1"/>
</dbReference>
<sequence length="107" mass="12238">EVSSDQVEKEFWKNLIDIENTVSVKYGADLLVTKVGSGFPMRDYDFGKINQRERAMYVNHPWNLNNVAVLKDSVLNYFETGISGEFTLMCCRTEKIVFQFCKAAGID</sequence>
<dbReference type="GO" id="GO:0000785">
    <property type="term" value="C:chromatin"/>
    <property type="evidence" value="ECO:0007669"/>
    <property type="project" value="TreeGrafter"/>
</dbReference>
<accession>A0A183E4B8</accession>
<evidence type="ECO:0000313" key="3">
    <source>
        <dbReference type="EMBL" id="VDN26713.1"/>
    </source>
</evidence>